<feature type="transmembrane region" description="Helical" evidence="6">
    <location>
        <begin position="188"/>
        <end position="208"/>
    </location>
</feature>
<dbReference type="PANTHER" id="PTHR32322:SF2">
    <property type="entry name" value="EAMA DOMAIN-CONTAINING PROTEIN"/>
    <property type="match status" value="1"/>
</dbReference>
<feature type="transmembrane region" description="Helical" evidence="6">
    <location>
        <begin position="220"/>
        <end position="239"/>
    </location>
</feature>
<feature type="transmembrane region" description="Helical" evidence="6">
    <location>
        <begin position="99"/>
        <end position="118"/>
    </location>
</feature>
<feature type="domain" description="EamA" evidence="7">
    <location>
        <begin position="9"/>
        <end position="145"/>
    </location>
</feature>
<dbReference type="Proteomes" id="UP000198855">
    <property type="component" value="Unassembled WGS sequence"/>
</dbReference>
<feature type="transmembrane region" description="Helical" evidence="6">
    <location>
        <begin position="156"/>
        <end position="176"/>
    </location>
</feature>
<dbReference type="GO" id="GO:0016020">
    <property type="term" value="C:membrane"/>
    <property type="evidence" value="ECO:0007669"/>
    <property type="project" value="UniProtKB-SubCell"/>
</dbReference>
<keyword evidence="5 6" id="KW-0472">Membrane</keyword>
<dbReference type="OrthoDB" id="3180815at2"/>
<comment type="subcellular location">
    <subcellularLocation>
        <location evidence="1">Endomembrane system</location>
        <topology evidence="1">Multi-pass membrane protein</topology>
    </subcellularLocation>
</comment>
<feature type="transmembrane region" description="Helical" evidence="6">
    <location>
        <begin position="130"/>
        <end position="150"/>
    </location>
</feature>
<dbReference type="SUPFAM" id="SSF103481">
    <property type="entry name" value="Multidrug resistance efflux transporter EmrE"/>
    <property type="match status" value="2"/>
</dbReference>
<feature type="transmembrane region" description="Helical" evidence="6">
    <location>
        <begin position="251"/>
        <end position="271"/>
    </location>
</feature>
<keyword evidence="4 6" id="KW-1133">Transmembrane helix</keyword>
<evidence type="ECO:0000256" key="2">
    <source>
        <dbReference type="ARBA" id="ARBA00007362"/>
    </source>
</evidence>
<dbReference type="STRING" id="1045775.SAMN05216378_1754"/>
<evidence type="ECO:0000256" key="3">
    <source>
        <dbReference type="ARBA" id="ARBA00022692"/>
    </source>
</evidence>
<evidence type="ECO:0000256" key="5">
    <source>
        <dbReference type="ARBA" id="ARBA00023136"/>
    </source>
</evidence>
<dbReference type="RefSeq" id="WP_091183633.1">
    <property type="nucleotide sequence ID" value="NZ_FOMT01000002.1"/>
</dbReference>
<dbReference type="PROSITE" id="PS51257">
    <property type="entry name" value="PROKAR_LIPOPROTEIN"/>
    <property type="match status" value="1"/>
</dbReference>
<dbReference type="InterPro" id="IPR050638">
    <property type="entry name" value="AA-Vitamin_Transporters"/>
</dbReference>
<protein>
    <submittedName>
        <fullName evidence="8">Threonine/homoserine efflux transporter RhtA</fullName>
    </submittedName>
</protein>
<feature type="transmembrane region" description="Helical" evidence="6">
    <location>
        <begin position="277"/>
        <end position="297"/>
    </location>
</feature>
<dbReference type="InterPro" id="IPR000620">
    <property type="entry name" value="EamA_dom"/>
</dbReference>
<evidence type="ECO:0000259" key="7">
    <source>
        <dbReference type="Pfam" id="PF00892"/>
    </source>
</evidence>
<comment type="similarity">
    <text evidence="2">Belongs to the EamA transporter family.</text>
</comment>
<keyword evidence="3 6" id="KW-0812">Transmembrane</keyword>
<evidence type="ECO:0000256" key="4">
    <source>
        <dbReference type="ARBA" id="ARBA00022989"/>
    </source>
</evidence>
<evidence type="ECO:0000256" key="6">
    <source>
        <dbReference type="SAM" id="Phobius"/>
    </source>
</evidence>
<sequence length="306" mass="33420">MKTSSGYWTAVIMVIIAAACYGIMSPVLKLSYNNGYTFQQITVHQVGMGAALLWILILIRPRSWSRLTFSFRHWTALALIGICGLSMTTVFYNQTLEKLHASFSIVLLFQFMWITILLESLWNRKWPTRWQWIAIAMAMAGTVLAAGLFQNKLADIDWAGVGFGLASAVTYSLFLFLTGRAAPDYDPVFKSAIMMSFGFLVIAVLYGYKAFDGGPDQEWGLIGWGFVLGLLGQVLPSVLFNAGIPRVGSGLASMLGAMELPFAVVSAWLILGEPISVSGIAGIVLILGGIVLAEYGARHGRIMLTK</sequence>
<name>A0A1I1WPB7_9BACL</name>
<dbReference type="AlphaFoldDB" id="A0A1I1WPB7"/>
<evidence type="ECO:0000313" key="8">
    <source>
        <dbReference type="EMBL" id="SFD96218.1"/>
    </source>
</evidence>
<evidence type="ECO:0000256" key="1">
    <source>
        <dbReference type="ARBA" id="ARBA00004127"/>
    </source>
</evidence>
<keyword evidence="9" id="KW-1185">Reference proteome</keyword>
<accession>A0A1I1WPB7</accession>
<feature type="transmembrane region" description="Helical" evidence="6">
    <location>
        <begin position="71"/>
        <end position="93"/>
    </location>
</feature>
<organism evidence="8 9">
    <name type="scientific">Paenibacillus catalpae</name>
    <dbReference type="NCBI Taxonomy" id="1045775"/>
    <lineage>
        <taxon>Bacteria</taxon>
        <taxon>Bacillati</taxon>
        <taxon>Bacillota</taxon>
        <taxon>Bacilli</taxon>
        <taxon>Bacillales</taxon>
        <taxon>Paenibacillaceae</taxon>
        <taxon>Paenibacillus</taxon>
    </lineage>
</organism>
<proteinExistence type="inferred from homology"/>
<feature type="domain" description="EamA" evidence="7">
    <location>
        <begin position="159"/>
        <end position="292"/>
    </location>
</feature>
<dbReference type="PANTHER" id="PTHR32322">
    <property type="entry name" value="INNER MEMBRANE TRANSPORTER"/>
    <property type="match status" value="1"/>
</dbReference>
<feature type="transmembrane region" description="Helical" evidence="6">
    <location>
        <begin position="36"/>
        <end position="59"/>
    </location>
</feature>
<reference evidence="9" key="1">
    <citation type="submission" date="2016-10" db="EMBL/GenBank/DDBJ databases">
        <authorList>
            <person name="Varghese N."/>
            <person name="Submissions S."/>
        </authorList>
    </citation>
    <scope>NUCLEOTIDE SEQUENCE [LARGE SCALE GENOMIC DNA]</scope>
    <source>
        <strain evidence="9">CGMCC 1.10784</strain>
    </source>
</reference>
<evidence type="ECO:0000313" key="9">
    <source>
        <dbReference type="Proteomes" id="UP000198855"/>
    </source>
</evidence>
<dbReference type="InterPro" id="IPR037185">
    <property type="entry name" value="EmrE-like"/>
</dbReference>
<feature type="transmembrane region" description="Helical" evidence="6">
    <location>
        <begin position="7"/>
        <end position="24"/>
    </location>
</feature>
<dbReference type="Pfam" id="PF00892">
    <property type="entry name" value="EamA"/>
    <property type="match status" value="2"/>
</dbReference>
<gene>
    <name evidence="8" type="ORF">SAMN05216378_1754</name>
</gene>
<dbReference type="EMBL" id="FOMT01000002">
    <property type="protein sequence ID" value="SFD96218.1"/>
    <property type="molecule type" value="Genomic_DNA"/>
</dbReference>